<sequence length="163" mass="17598">MAETPRASDLRTYLDGFEERLATQLGQNVTELRASSPELLAPVDGLRAVLEVHRPHTAGLIRRCRHCGGQAWWPCPTVSAVMDAFGFGLPEPASSDVAAPSPTGPAAETPIDLDAARQRLSAQTIRIRLDDDAALAWRMGEIELAARATMDKLSRGELRGDPS</sequence>
<protein>
    <submittedName>
        <fullName evidence="1">Uncharacterized protein</fullName>
    </submittedName>
</protein>
<gene>
    <name evidence="1" type="ORF">SAMN04487819_11699</name>
</gene>
<name>A0A1I2BH66_9ACTN</name>
<proteinExistence type="predicted"/>
<keyword evidence="2" id="KW-1185">Reference proteome</keyword>
<dbReference type="EMBL" id="FOMZ01000016">
    <property type="protein sequence ID" value="SFE55409.1"/>
    <property type="molecule type" value="Genomic_DNA"/>
</dbReference>
<dbReference type="AlphaFoldDB" id="A0A1I2BH66"/>
<reference evidence="2" key="1">
    <citation type="submission" date="2016-10" db="EMBL/GenBank/DDBJ databases">
        <authorList>
            <person name="Varghese N."/>
            <person name="Submissions S."/>
        </authorList>
    </citation>
    <scope>NUCLEOTIDE SEQUENCE [LARGE SCALE GENOMIC DNA]</scope>
    <source>
        <strain evidence="2">DSM 45004</strain>
    </source>
</reference>
<accession>A0A1I2BH66</accession>
<evidence type="ECO:0000313" key="1">
    <source>
        <dbReference type="EMBL" id="SFE55409.1"/>
    </source>
</evidence>
<dbReference type="RefSeq" id="WP_092929286.1">
    <property type="nucleotide sequence ID" value="NZ_FOMZ01000016.1"/>
</dbReference>
<dbReference type="Proteomes" id="UP000198716">
    <property type="component" value="Unassembled WGS sequence"/>
</dbReference>
<organism evidence="1 2">
    <name type="scientific">Actinopolyspora alba</name>
    <dbReference type="NCBI Taxonomy" id="673379"/>
    <lineage>
        <taxon>Bacteria</taxon>
        <taxon>Bacillati</taxon>
        <taxon>Actinomycetota</taxon>
        <taxon>Actinomycetes</taxon>
        <taxon>Actinopolysporales</taxon>
        <taxon>Actinopolysporaceae</taxon>
        <taxon>Actinopolyspora</taxon>
        <taxon>Actinopolyspora alba group</taxon>
    </lineage>
</organism>
<evidence type="ECO:0000313" key="2">
    <source>
        <dbReference type="Proteomes" id="UP000198716"/>
    </source>
</evidence>